<evidence type="ECO:0000313" key="2">
    <source>
        <dbReference type="EMBL" id="GIH16708.1"/>
    </source>
</evidence>
<organism evidence="2 3">
    <name type="scientific">Rugosimonospora africana</name>
    <dbReference type="NCBI Taxonomy" id="556532"/>
    <lineage>
        <taxon>Bacteria</taxon>
        <taxon>Bacillati</taxon>
        <taxon>Actinomycetota</taxon>
        <taxon>Actinomycetes</taxon>
        <taxon>Micromonosporales</taxon>
        <taxon>Micromonosporaceae</taxon>
        <taxon>Rugosimonospora</taxon>
    </lineage>
</organism>
<feature type="signal peptide" evidence="1">
    <location>
        <begin position="1"/>
        <end position="31"/>
    </location>
</feature>
<sequence>MIRKRFVRVLFGAALVATSLVATSPAGPAYAGGYGCTGSSVGSWTIYGSEGAAADIDLYYDSSTGWNCAVVVKRTSNVFYGLATNMYIYMHNSSYDDNHIKNNWSEDSGMYKYYAGPVRVYGKDMCIWIEGATAENNGPNSEYWDFDVRDVNRVACD</sequence>
<evidence type="ECO:0008006" key="4">
    <source>
        <dbReference type="Google" id="ProtNLM"/>
    </source>
</evidence>
<dbReference type="Proteomes" id="UP000642748">
    <property type="component" value="Unassembled WGS sequence"/>
</dbReference>
<evidence type="ECO:0000256" key="1">
    <source>
        <dbReference type="SAM" id="SignalP"/>
    </source>
</evidence>
<feature type="chain" id="PRO_5035290060" description="Spore-associated protein A" evidence="1">
    <location>
        <begin position="32"/>
        <end position="157"/>
    </location>
</feature>
<dbReference type="AlphaFoldDB" id="A0A8J3VSQ0"/>
<proteinExistence type="predicted"/>
<keyword evidence="1" id="KW-0732">Signal</keyword>
<keyword evidence="3" id="KW-1185">Reference proteome</keyword>
<accession>A0A8J3VSQ0</accession>
<protein>
    <recommendedName>
        <fullName evidence="4">Spore-associated protein A</fullName>
    </recommendedName>
</protein>
<evidence type="ECO:0000313" key="3">
    <source>
        <dbReference type="Proteomes" id="UP000642748"/>
    </source>
</evidence>
<dbReference type="EMBL" id="BONZ01000045">
    <property type="protein sequence ID" value="GIH16708.1"/>
    <property type="molecule type" value="Genomic_DNA"/>
</dbReference>
<comment type="caution">
    <text evidence="2">The sequence shown here is derived from an EMBL/GenBank/DDBJ whole genome shotgun (WGS) entry which is preliminary data.</text>
</comment>
<name>A0A8J3VSQ0_9ACTN</name>
<gene>
    <name evidence="2" type="ORF">Raf01_48800</name>
</gene>
<dbReference type="RefSeq" id="WP_239133868.1">
    <property type="nucleotide sequence ID" value="NZ_BONZ01000045.1"/>
</dbReference>
<reference evidence="2" key="1">
    <citation type="submission" date="2021-01" db="EMBL/GenBank/DDBJ databases">
        <title>Whole genome shotgun sequence of Rugosimonospora africana NBRC 104875.</title>
        <authorList>
            <person name="Komaki H."/>
            <person name="Tamura T."/>
        </authorList>
    </citation>
    <scope>NUCLEOTIDE SEQUENCE</scope>
    <source>
        <strain evidence="2">NBRC 104875</strain>
    </source>
</reference>